<proteinExistence type="inferred from homology"/>
<dbReference type="PROSITE" id="PS00639">
    <property type="entry name" value="THIOL_PROTEASE_HIS"/>
    <property type="match status" value="1"/>
</dbReference>
<dbReference type="FunFam" id="3.90.70.10:FF:000006">
    <property type="entry name" value="Cathepsin S"/>
    <property type="match status" value="1"/>
</dbReference>
<dbReference type="AlphaFoldDB" id="A0A484ATT1"/>
<evidence type="ECO:0000259" key="10">
    <source>
        <dbReference type="SMART" id="SM00848"/>
    </source>
</evidence>
<gene>
    <name evidence="11" type="ORF">AWZ03_014567</name>
</gene>
<protein>
    <recommendedName>
        <fullName evidence="6">cathepsin L</fullName>
        <ecNumber evidence="6">3.4.22.15</ecNumber>
    </recommendedName>
</protein>
<dbReference type="EMBL" id="LSRL02001478">
    <property type="protein sequence ID" value="TDG39011.1"/>
    <property type="molecule type" value="Genomic_DNA"/>
</dbReference>
<dbReference type="GO" id="GO:0006508">
    <property type="term" value="P:proteolysis"/>
    <property type="evidence" value="ECO:0007669"/>
    <property type="project" value="UniProtKB-KW"/>
</dbReference>
<organism evidence="11 12">
    <name type="scientific">Drosophila navojoa</name>
    <name type="common">Fruit fly</name>
    <dbReference type="NCBI Taxonomy" id="7232"/>
    <lineage>
        <taxon>Eukaryota</taxon>
        <taxon>Metazoa</taxon>
        <taxon>Ecdysozoa</taxon>
        <taxon>Arthropoda</taxon>
        <taxon>Hexapoda</taxon>
        <taxon>Insecta</taxon>
        <taxon>Pterygota</taxon>
        <taxon>Neoptera</taxon>
        <taxon>Endopterygota</taxon>
        <taxon>Diptera</taxon>
        <taxon>Brachycera</taxon>
        <taxon>Muscomorpha</taxon>
        <taxon>Ephydroidea</taxon>
        <taxon>Drosophilidae</taxon>
        <taxon>Drosophila</taxon>
    </lineage>
</organism>
<comment type="similarity">
    <text evidence="1">Belongs to the peptidase C1 family.</text>
</comment>
<evidence type="ECO:0000256" key="4">
    <source>
        <dbReference type="ARBA" id="ARBA00022807"/>
    </source>
</evidence>
<keyword evidence="4" id="KW-0788">Thiol protease</keyword>
<dbReference type="CDD" id="cd02248">
    <property type="entry name" value="Peptidase_C1A"/>
    <property type="match status" value="1"/>
</dbReference>
<evidence type="ECO:0000313" key="11">
    <source>
        <dbReference type="EMBL" id="TDG39011.1"/>
    </source>
</evidence>
<dbReference type="GO" id="GO:0004197">
    <property type="term" value="F:cysteine-type endopeptidase activity"/>
    <property type="evidence" value="ECO:0007669"/>
    <property type="project" value="UniProtKB-EC"/>
</dbReference>
<dbReference type="InterPro" id="IPR038765">
    <property type="entry name" value="Papain-like_cys_pep_sf"/>
</dbReference>
<evidence type="ECO:0000256" key="7">
    <source>
        <dbReference type="ARBA" id="ARBA00063237"/>
    </source>
</evidence>
<dbReference type="SMART" id="SM00848">
    <property type="entry name" value="Inhibitor_I29"/>
    <property type="match status" value="1"/>
</dbReference>
<dbReference type="Proteomes" id="UP000295192">
    <property type="component" value="Unassembled WGS sequence"/>
</dbReference>
<evidence type="ECO:0000259" key="9">
    <source>
        <dbReference type="SMART" id="SM00645"/>
    </source>
</evidence>
<dbReference type="PRINTS" id="PR00705">
    <property type="entry name" value="PAPAIN"/>
</dbReference>
<evidence type="ECO:0000256" key="3">
    <source>
        <dbReference type="ARBA" id="ARBA00022801"/>
    </source>
</evidence>
<dbReference type="EC" id="3.4.22.15" evidence="6"/>
<dbReference type="SUPFAM" id="SSF54001">
    <property type="entry name" value="Cysteine proteinases"/>
    <property type="match status" value="1"/>
</dbReference>
<dbReference type="PANTHER" id="PTHR12411">
    <property type="entry name" value="CYSTEINE PROTEASE FAMILY C1-RELATED"/>
    <property type="match status" value="1"/>
</dbReference>
<dbReference type="InterPro" id="IPR013128">
    <property type="entry name" value="Peptidase_C1A"/>
</dbReference>
<evidence type="ECO:0000256" key="8">
    <source>
        <dbReference type="SAM" id="SignalP"/>
    </source>
</evidence>
<dbReference type="InterPro" id="IPR039417">
    <property type="entry name" value="Peptidase_C1A_papain-like"/>
</dbReference>
<accession>A0A484ATT1</accession>
<dbReference type="KEGG" id="dnv:108655504"/>
<comment type="caution">
    <text evidence="11">The sequence shown here is derived from an EMBL/GenBank/DDBJ whole genome shotgun (WGS) entry which is preliminary data.</text>
</comment>
<dbReference type="Pfam" id="PF08246">
    <property type="entry name" value="Inhibitor_I29"/>
    <property type="match status" value="1"/>
</dbReference>
<evidence type="ECO:0000256" key="1">
    <source>
        <dbReference type="ARBA" id="ARBA00008455"/>
    </source>
</evidence>
<keyword evidence="3" id="KW-0378">Hydrolase</keyword>
<evidence type="ECO:0000256" key="2">
    <source>
        <dbReference type="ARBA" id="ARBA00022670"/>
    </source>
</evidence>
<feature type="signal peptide" evidence="8">
    <location>
        <begin position="1"/>
        <end position="20"/>
    </location>
</feature>
<evidence type="ECO:0000256" key="6">
    <source>
        <dbReference type="ARBA" id="ARBA00038911"/>
    </source>
</evidence>
<dbReference type="SMART" id="SM00645">
    <property type="entry name" value="Pept_C1"/>
    <property type="match status" value="1"/>
</dbReference>
<keyword evidence="2" id="KW-0645">Protease</keyword>
<keyword evidence="8" id="KW-0732">Signal</keyword>
<dbReference type="OMA" id="DNMAEIV"/>
<dbReference type="InterPro" id="IPR025660">
    <property type="entry name" value="Pept_his_AS"/>
</dbReference>
<reference evidence="11 12" key="1">
    <citation type="journal article" date="2019" name="J. Hered.">
        <title>An Improved Genome Assembly for Drosophila navojoa, the Basal Species in the mojavensis Cluster.</title>
        <authorList>
            <person name="Vanderlinde T."/>
            <person name="Dupim E.G."/>
            <person name="Nazario-Yepiz N.O."/>
            <person name="Carvalho A.B."/>
        </authorList>
    </citation>
    <scope>NUCLEOTIDE SEQUENCE [LARGE SCALE GENOMIC DNA]</scope>
    <source>
        <strain evidence="11">Navoj_Jal97</strain>
        <tissue evidence="11">Whole organism</tissue>
    </source>
</reference>
<dbReference type="OrthoDB" id="190265at2759"/>
<dbReference type="InterPro" id="IPR013201">
    <property type="entry name" value="Prot_inhib_I29"/>
</dbReference>
<comment type="catalytic activity">
    <reaction evidence="5">
        <text>Specificity close to that of papain. As compared to cathepsin B, cathepsin L exhibits higher activity toward protein substrates, but has little activity on Z-Arg-Arg-NHMec, and no peptidyl-dipeptidase activity.</text>
        <dbReference type="EC" id="3.4.22.15"/>
    </reaction>
</comment>
<sequence>MRLADGSILYFGLAGLLVLGQRFSDSGQAYMEQFAQFKEANNRNYIRAHDELRSYKAYEENHQIVDAHNKDYDSGRSSFRLAVNTLADMSTESYLKGFLRLLRSTPISASDNMADMVGATLMDNVPDSLDWRKKGFATPSYNQQSCGSCYAFSIAQSIEGQVFKRTGKILSLSEQQIVDCSISHGNQGCTGGSLRNTLRYLQATGGLMRSIDYKYASKKGACQFVSELAVVNVTSWAILPANDENAIQAAVAHIGPVAVSINATPKTFQLYSDGIYDDVTCSSTSVNHAMLLIGYDKDYWILKNWWGEKWGESGYMRIRKGINLCGIANYAAYAIV</sequence>
<dbReference type="Gene3D" id="3.90.70.10">
    <property type="entry name" value="Cysteine proteinases"/>
    <property type="match status" value="1"/>
</dbReference>
<keyword evidence="12" id="KW-1185">Reference proteome</keyword>
<feature type="chain" id="PRO_5019728029" description="cathepsin L" evidence="8">
    <location>
        <begin position="21"/>
        <end position="336"/>
    </location>
</feature>
<name>A0A484ATT1_DRONA</name>
<dbReference type="STRING" id="7232.A0A484ATT1"/>
<dbReference type="Pfam" id="PF00112">
    <property type="entry name" value="Peptidase_C1"/>
    <property type="match status" value="1"/>
</dbReference>
<dbReference type="InterPro" id="IPR000668">
    <property type="entry name" value="Peptidase_C1A_C"/>
</dbReference>
<comment type="subunit">
    <text evidence="7">Dimer of a heavy and a light chain linked by disulfide bonds.</text>
</comment>
<feature type="domain" description="Peptidase C1A papain C-terminal" evidence="9">
    <location>
        <begin position="125"/>
        <end position="335"/>
    </location>
</feature>
<feature type="domain" description="Cathepsin propeptide inhibitor" evidence="10">
    <location>
        <begin position="34"/>
        <end position="94"/>
    </location>
</feature>
<evidence type="ECO:0000313" key="12">
    <source>
        <dbReference type="Proteomes" id="UP000295192"/>
    </source>
</evidence>
<evidence type="ECO:0000256" key="5">
    <source>
        <dbReference type="ARBA" id="ARBA00036319"/>
    </source>
</evidence>